<name>A0ABQ7JSK9_9FUNG</name>
<gene>
    <name evidence="1" type="ORF">BGZ96_011468</name>
</gene>
<evidence type="ECO:0000313" key="1">
    <source>
        <dbReference type="EMBL" id="KAG0284171.1"/>
    </source>
</evidence>
<proteinExistence type="predicted"/>
<accession>A0ABQ7JSK9</accession>
<organism evidence="1 2">
    <name type="scientific">Linnemannia gamsii</name>
    <dbReference type="NCBI Taxonomy" id="64522"/>
    <lineage>
        <taxon>Eukaryota</taxon>
        <taxon>Fungi</taxon>
        <taxon>Fungi incertae sedis</taxon>
        <taxon>Mucoromycota</taxon>
        <taxon>Mortierellomycotina</taxon>
        <taxon>Mortierellomycetes</taxon>
        <taxon>Mortierellales</taxon>
        <taxon>Mortierellaceae</taxon>
        <taxon>Linnemannia</taxon>
    </lineage>
</organism>
<dbReference type="EMBL" id="JAAAIM010000806">
    <property type="protein sequence ID" value="KAG0284171.1"/>
    <property type="molecule type" value="Genomic_DNA"/>
</dbReference>
<sequence length="91" mass="10218">MAKDTLQMAAELVVQVLAVSVSTPITKPSNCPRTWLLVASVLVPWEPILAVDDTEDHRDVLAVTKITLKQLERIFAVRDAEDEEDILLHER</sequence>
<evidence type="ECO:0000313" key="2">
    <source>
        <dbReference type="Proteomes" id="UP001194696"/>
    </source>
</evidence>
<comment type="caution">
    <text evidence="1">The sequence shown here is derived from an EMBL/GenBank/DDBJ whole genome shotgun (WGS) entry which is preliminary data.</text>
</comment>
<dbReference type="Proteomes" id="UP001194696">
    <property type="component" value="Unassembled WGS sequence"/>
</dbReference>
<reference evidence="1 2" key="1">
    <citation type="journal article" date="2020" name="Fungal Divers.">
        <title>Resolving the Mortierellaceae phylogeny through synthesis of multi-gene phylogenetics and phylogenomics.</title>
        <authorList>
            <person name="Vandepol N."/>
            <person name="Liber J."/>
            <person name="Desiro A."/>
            <person name="Na H."/>
            <person name="Kennedy M."/>
            <person name="Barry K."/>
            <person name="Grigoriev I.V."/>
            <person name="Miller A.N."/>
            <person name="O'Donnell K."/>
            <person name="Stajich J.E."/>
            <person name="Bonito G."/>
        </authorList>
    </citation>
    <scope>NUCLEOTIDE SEQUENCE [LARGE SCALE GENOMIC DNA]</scope>
    <source>
        <strain evidence="1 2">AD045</strain>
    </source>
</reference>
<protein>
    <submittedName>
        <fullName evidence="1">Uncharacterized protein</fullName>
    </submittedName>
</protein>
<keyword evidence="2" id="KW-1185">Reference proteome</keyword>